<dbReference type="Proteomes" id="UP000510647">
    <property type="component" value="Chromosome 4"/>
</dbReference>
<dbReference type="PROSITE" id="PS51186">
    <property type="entry name" value="GNAT"/>
    <property type="match status" value="1"/>
</dbReference>
<dbReference type="GO" id="GO:1990189">
    <property type="term" value="F:protein N-terminal-serine acetyltransferase activity"/>
    <property type="evidence" value="ECO:0007669"/>
    <property type="project" value="TreeGrafter"/>
</dbReference>
<dbReference type="OrthoDB" id="41238at2759"/>
<dbReference type="InterPro" id="IPR016181">
    <property type="entry name" value="Acyl_CoA_acyltransferase"/>
</dbReference>
<dbReference type="SUPFAM" id="SSF55729">
    <property type="entry name" value="Acyl-CoA N-acyltransferases (Nat)"/>
    <property type="match status" value="1"/>
</dbReference>
<dbReference type="Gene3D" id="3.40.630.30">
    <property type="match status" value="1"/>
</dbReference>
<sequence>MANTRLNEFDQEIGYAIDDWEGRDAPGKVVLTGEFCQVEPINAEKHGLQLFESFKVIGDKIWTYVPIGPYESLESYKEFLEECARRDDEIHFAIVDKTTGDAVGTIAFISVNPQNGSAEAGYVIYSSRLRQTPMATEAQYLLMKYIFDDLKYRRYEWRCDSLNKPSRAAAERLGFKFEGTFRQVVVMKGRNRDTTWLSITDKEWPLCKKALEIWLSTNNFQDGVQKRSLSDIRKLCEKESAY</sequence>
<organism evidence="2 3">
    <name type="scientific">Torulaspora globosa</name>
    <dbReference type="NCBI Taxonomy" id="48254"/>
    <lineage>
        <taxon>Eukaryota</taxon>
        <taxon>Fungi</taxon>
        <taxon>Dikarya</taxon>
        <taxon>Ascomycota</taxon>
        <taxon>Saccharomycotina</taxon>
        <taxon>Saccharomycetes</taxon>
        <taxon>Saccharomycetales</taxon>
        <taxon>Saccharomycetaceae</taxon>
        <taxon>Torulaspora</taxon>
    </lineage>
</organism>
<gene>
    <name evidence="2" type="ORF">HG537_0D06540</name>
</gene>
<evidence type="ECO:0000313" key="2">
    <source>
        <dbReference type="EMBL" id="QLQ80653.1"/>
    </source>
</evidence>
<dbReference type="FunFam" id="3.40.630.30:FF:000047">
    <property type="entry name" value="Acetyltransferase, GNAT family"/>
    <property type="match status" value="1"/>
</dbReference>
<dbReference type="InterPro" id="IPR000182">
    <property type="entry name" value="GNAT_dom"/>
</dbReference>
<reference evidence="2 3" key="1">
    <citation type="submission" date="2020-06" db="EMBL/GenBank/DDBJ databases">
        <title>The yeast mating-type switching endonuclease HO is a domesticated member of an unorthodox homing genetic element family.</title>
        <authorList>
            <person name="Coughlan A.Y."/>
            <person name="Lombardi L."/>
            <person name="Braun-Galleani S."/>
            <person name="Martos A.R."/>
            <person name="Galeote V."/>
            <person name="Bigey F."/>
            <person name="Dequin S."/>
            <person name="Byrne K.P."/>
            <person name="Wolfe K.H."/>
        </authorList>
    </citation>
    <scope>NUCLEOTIDE SEQUENCE [LARGE SCALE GENOMIC DNA]</scope>
    <source>
        <strain evidence="2 3">CBS2947</strain>
    </source>
</reference>
<keyword evidence="3" id="KW-1185">Reference proteome</keyword>
<protein>
    <recommendedName>
        <fullName evidence="1">N-acetyltransferase domain-containing protein</fullName>
    </recommendedName>
</protein>
<dbReference type="EMBL" id="CP059270">
    <property type="protein sequence ID" value="QLQ80653.1"/>
    <property type="molecule type" value="Genomic_DNA"/>
</dbReference>
<accession>A0A7H9HTU1</accession>
<dbReference type="GO" id="GO:0008999">
    <property type="term" value="F:protein-N-terminal-alanine acetyltransferase activity"/>
    <property type="evidence" value="ECO:0007669"/>
    <property type="project" value="TreeGrafter"/>
</dbReference>
<dbReference type="PANTHER" id="PTHR43441">
    <property type="entry name" value="RIBOSOMAL-PROTEIN-SERINE ACETYLTRANSFERASE"/>
    <property type="match status" value="1"/>
</dbReference>
<dbReference type="Pfam" id="PF13302">
    <property type="entry name" value="Acetyltransf_3"/>
    <property type="match status" value="1"/>
</dbReference>
<dbReference type="PANTHER" id="PTHR43441:SF2">
    <property type="entry name" value="FAMILY ACETYLTRANSFERASE, PUTATIVE (AFU_ORTHOLOGUE AFUA_7G00850)-RELATED"/>
    <property type="match status" value="1"/>
</dbReference>
<proteinExistence type="predicted"/>
<evidence type="ECO:0000259" key="1">
    <source>
        <dbReference type="PROSITE" id="PS51186"/>
    </source>
</evidence>
<dbReference type="AlphaFoldDB" id="A0A7H9HTU1"/>
<feature type="domain" description="N-acetyltransferase" evidence="1">
    <location>
        <begin position="39"/>
        <end position="202"/>
    </location>
</feature>
<dbReference type="InterPro" id="IPR051908">
    <property type="entry name" value="Ribosomal_N-acetyltransferase"/>
</dbReference>
<name>A0A7H9HTU1_9SACH</name>
<evidence type="ECO:0000313" key="3">
    <source>
        <dbReference type="Proteomes" id="UP000510647"/>
    </source>
</evidence>